<dbReference type="Pfam" id="PF06041">
    <property type="entry name" value="DUF924"/>
    <property type="match status" value="1"/>
</dbReference>
<dbReference type="SUPFAM" id="SSF48452">
    <property type="entry name" value="TPR-like"/>
    <property type="match status" value="1"/>
</dbReference>
<dbReference type="InterPro" id="IPR011990">
    <property type="entry name" value="TPR-like_helical_dom_sf"/>
</dbReference>
<dbReference type="STRING" id="1177179.A11A3_10441"/>
<proteinExistence type="predicted"/>
<evidence type="ECO:0000313" key="2">
    <source>
        <dbReference type="Proteomes" id="UP000010164"/>
    </source>
</evidence>
<dbReference type="Proteomes" id="UP000010164">
    <property type="component" value="Unassembled WGS sequence"/>
</dbReference>
<dbReference type="InterPro" id="IPR010323">
    <property type="entry name" value="DUF924"/>
</dbReference>
<dbReference type="eggNOG" id="COG3803">
    <property type="taxonomic scope" value="Bacteria"/>
</dbReference>
<accession>L0WE36</accession>
<dbReference type="Gene3D" id="1.25.40.10">
    <property type="entry name" value="Tetratricopeptide repeat domain"/>
    <property type="match status" value="1"/>
</dbReference>
<dbReference type="AlphaFoldDB" id="L0WE36"/>
<dbReference type="RefSeq" id="WP_008929265.1">
    <property type="nucleotide sequence ID" value="NZ_AMRJ01000015.1"/>
</dbReference>
<evidence type="ECO:0008006" key="3">
    <source>
        <dbReference type="Google" id="ProtNLM"/>
    </source>
</evidence>
<sequence>MFSFESDAWQEILDYWFTQGSDPAPTSRRLWFRASAADDAQIDHRFGALVTAALQRELVEWERHAPSRLALIVLLDQFPRHIYRGEARAFAGDHRAATLAVEGLSRRMDQSLPAMQRVFFYMPLMHAEDEDLQRLCLASLERLSHECDAEYRQAVADSLRSARQHQEIITRFGRFPHRNDALGRASTAEEMAFLEASGSFGQ</sequence>
<protein>
    <recommendedName>
        <fullName evidence="3">Transmembrane protein</fullName>
    </recommendedName>
</protein>
<dbReference type="OrthoDB" id="7593450at2"/>
<dbReference type="EMBL" id="AMRJ01000015">
    <property type="protein sequence ID" value="EKF74070.1"/>
    <property type="molecule type" value="Genomic_DNA"/>
</dbReference>
<organism evidence="1 2">
    <name type="scientific">Alcanivorax hongdengensis A-11-3</name>
    <dbReference type="NCBI Taxonomy" id="1177179"/>
    <lineage>
        <taxon>Bacteria</taxon>
        <taxon>Pseudomonadati</taxon>
        <taxon>Pseudomonadota</taxon>
        <taxon>Gammaproteobacteria</taxon>
        <taxon>Oceanospirillales</taxon>
        <taxon>Alcanivoracaceae</taxon>
        <taxon>Alcanivorax</taxon>
    </lineage>
</organism>
<name>L0WE36_9GAMM</name>
<comment type="caution">
    <text evidence="1">The sequence shown here is derived from an EMBL/GenBank/DDBJ whole genome shotgun (WGS) entry which is preliminary data.</text>
</comment>
<evidence type="ECO:0000313" key="1">
    <source>
        <dbReference type="EMBL" id="EKF74070.1"/>
    </source>
</evidence>
<gene>
    <name evidence="1" type="ORF">A11A3_10441</name>
</gene>
<dbReference type="PATRIC" id="fig|1177179.3.peg.2078"/>
<dbReference type="Gene3D" id="1.20.58.320">
    <property type="entry name" value="TPR-like"/>
    <property type="match status" value="1"/>
</dbReference>
<keyword evidence="2" id="KW-1185">Reference proteome</keyword>
<reference evidence="1 2" key="1">
    <citation type="journal article" date="2012" name="J. Bacteriol.">
        <title>Genome Sequence of the Alkane-Degrading Bacterium Alcanivorax hongdengensis Type Strain A-11-3.</title>
        <authorList>
            <person name="Lai Q."/>
            <person name="Shao Z."/>
        </authorList>
    </citation>
    <scope>NUCLEOTIDE SEQUENCE [LARGE SCALE GENOMIC DNA]</scope>
    <source>
        <strain evidence="1 2">A-11-3</strain>
    </source>
</reference>